<dbReference type="KEGG" id="vg:28799503"/>
<dbReference type="EMBL" id="KU640380">
    <property type="protein sequence ID" value="AMQ66618.1"/>
    <property type="molecule type" value="Genomic_DNA"/>
</dbReference>
<dbReference type="GeneID" id="28799503"/>
<organism evidence="3 4">
    <name type="scientific">Bacillus phage Shbh1</name>
    <dbReference type="NCBI Taxonomy" id="1796992"/>
    <lineage>
        <taxon>Viruses</taxon>
        <taxon>Duplodnaviria</taxon>
        <taxon>Heunggongvirae</taxon>
        <taxon>Uroviricota</taxon>
        <taxon>Caudoviricetes</taxon>
        <taxon>Herelleviridae</taxon>
        <taxon>Bastillevirinae</taxon>
        <taxon>Shalavirus</taxon>
        <taxon>Shalavirus Shbh1</taxon>
    </lineage>
</organism>
<feature type="coiled-coil region" evidence="1">
    <location>
        <begin position="55"/>
        <end position="82"/>
    </location>
</feature>
<proteinExistence type="predicted"/>
<evidence type="ECO:0000313" key="4">
    <source>
        <dbReference type="Proteomes" id="UP000201588"/>
    </source>
</evidence>
<sequence>MSSQLKKVNYGDPFLEYTNTINDMVDFLSEYENEMEDHLNDTDNPHEVTKQQIGLENVDNVLQASKEEFDQLQNTVNGQQDLINYLTEEVDSKAPKTSLDSLENSINSVINGLNLKANSEDLNSLEALVSQHSLDISSIVSELDTKADTISVSSLSNDLVSHTENTSNPHNVTKQQIGLGDVENVLQASKQEFDDHVEDYEQFKASISGAMEGDFSEMYEELQHHKQNKSNPHQVTKTQIGLGEVENVLQASKQEFDSHLGDTSNPHGVTKQQVGLGNVSNVLQASNEDFQAHVIDYGQFKLSTENDLNNFDQHLQNSNNPHNVTSSQVNVLPENAFTMDSSPSDYPIGITSFMVTGTGWSIPLAVSNVSGTVVTTRLNNIRIVQYFFRLGNISASRQVFIRWGYEGSWSDWLEIESVQGAQSKVSAHANLTNNPHNVTSSQVNVRDTGWAADTPYDQLPKGITVTQIPSSSGYPLANGTLITNNISQFRCNQILFSHSQQTSTRMFFRIYHQDSGWSGWAEIENTQSAQQKADQAEQNAKDASLPRTGGTVTGTVNIEEGDPSPLKIKRTDSNANISIEYQLDGMSRFLGFDENGDLKVGDSQNLTGSGQFIVTENGDYTNLRARATTKTDVGLGNVENYGIATQAEAQAGDVSNKYMTPLRDRQAFDQHIRSTTISSAWDSSVVRSLGSKGSDGIVHYILLCRMGIFSKTTGVISGTRATSGNNANGLFLVEASHSTSSNSSAQVIALQSQVSGISLVTLTHNGQDYIALRFNRTQFQEYNTFLFRGEATHLNLIKLVEESEVSNVANYNGGNARDVTILGSNGLSINGKLSENIVQQGSNANGYFIRYDSGFQVCWGNPFSLSTDIIINANDPNLYRSESTYWTYPALFNDDYPVTVVGSFSAINRVVGTTGPTSGGGVFVRGYYFGRNPSESAFAVRVIAIGRWK</sequence>
<keyword evidence="4" id="KW-1185">Reference proteome</keyword>
<dbReference type="Proteomes" id="UP000201588">
    <property type="component" value="Segment"/>
</dbReference>
<accession>A0A142F1G1</accession>
<evidence type="ECO:0000256" key="2">
    <source>
        <dbReference type="SAM" id="MobiDB-lite"/>
    </source>
</evidence>
<feature type="compositionally biased region" description="Polar residues" evidence="2">
    <location>
        <begin position="527"/>
        <end position="538"/>
    </location>
</feature>
<protein>
    <submittedName>
        <fullName evidence="3">YomR-like protein</fullName>
    </submittedName>
</protein>
<reference evidence="3 4" key="1">
    <citation type="submission" date="2016-01" db="EMBL/GenBank/DDBJ databases">
        <title>Isolation and characterization of bacteriophages from East Africa Rift Valley soda lakes.</title>
        <authorList>
            <person name="van Zyl L.J."/>
            <person name="Nemavhulani S."/>
            <person name="Cowan D.A."/>
            <person name="Trindade M.I."/>
        </authorList>
    </citation>
    <scope>NUCLEOTIDE SEQUENCE [LARGE SCALE GENOMIC DNA]</scope>
</reference>
<dbReference type="RefSeq" id="YP_009275308.1">
    <property type="nucleotide sequence ID" value="NC_030925.1"/>
</dbReference>
<evidence type="ECO:0000313" key="3">
    <source>
        <dbReference type="EMBL" id="AMQ66618.1"/>
    </source>
</evidence>
<evidence type="ECO:0000256" key="1">
    <source>
        <dbReference type="SAM" id="Coils"/>
    </source>
</evidence>
<keyword evidence="1" id="KW-0175">Coiled coil</keyword>
<dbReference type="OrthoDB" id="5537at10239"/>
<name>A0A142F1G1_9CAUD</name>
<feature type="region of interest" description="Disordered" evidence="2">
    <location>
        <begin position="527"/>
        <end position="550"/>
    </location>
</feature>